<evidence type="ECO:0000313" key="3">
    <source>
        <dbReference type="Proteomes" id="UP001174997"/>
    </source>
</evidence>
<feature type="compositionally biased region" description="Basic residues" evidence="1">
    <location>
        <begin position="105"/>
        <end position="114"/>
    </location>
</feature>
<comment type="caution">
    <text evidence="2">The sequence shown here is derived from an EMBL/GenBank/DDBJ whole genome shotgun (WGS) entry which is preliminary data.</text>
</comment>
<proteinExistence type="predicted"/>
<dbReference type="AlphaFoldDB" id="A0AA40DBB7"/>
<dbReference type="Pfam" id="PF13374">
    <property type="entry name" value="TPR_10"/>
    <property type="match status" value="1"/>
</dbReference>
<dbReference type="Gene3D" id="1.25.40.10">
    <property type="entry name" value="Tetratricopeptide repeat domain"/>
    <property type="match status" value="1"/>
</dbReference>
<evidence type="ECO:0000313" key="2">
    <source>
        <dbReference type="EMBL" id="KAK0670209.1"/>
    </source>
</evidence>
<evidence type="ECO:0000256" key="1">
    <source>
        <dbReference type="SAM" id="MobiDB-lite"/>
    </source>
</evidence>
<gene>
    <name evidence="2" type="ORF">QBC41DRAFT_390211</name>
</gene>
<sequence>MGCGGSKPANAFKVEEANARKLIMNKQYSQAEKIYRDILQARRQKFGQAVDHPDMLETMASLADVLERQKKTKEAAEIRAALRDRLVRQIPAKRNTAPRKAATPKAKKPAAKRR</sequence>
<accession>A0AA40DBB7</accession>
<name>A0AA40DBB7_9PEZI</name>
<evidence type="ECO:0008006" key="4">
    <source>
        <dbReference type="Google" id="ProtNLM"/>
    </source>
</evidence>
<keyword evidence="3" id="KW-1185">Reference proteome</keyword>
<organism evidence="2 3">
    <name type="scientific">Cercophora samala</name>
    <dbReference type="NCBI Taxonomy" id="330535"/>
    <lineage>
        <taxon>Eukaryota</taxon>
        <taxon>Fungi</taxon>
        <taxon>Dikarya</taxon>
        <taxon>Ascomycota</taxon>
        <taxon>Pezizomycotina</taxon>
        <taxon>Sordariomycetes</taxon>
        <taxon>Sordariomycetidae</taxon>
        <taxon>Sordariales</taxon>
        <taxon>Lasiosphaeriaceae</taxon>
        <taxon>Cercophora</taxon>
    </lineage>
</organism>
<dbReference type="Proteomes" id="UP001174997">
    <property type="component" value="Unassembled WGS sequence"/>
</dbReference>
<dbReference type="InterPro" id="IPR011990">
    <property type="entry name" value="TPR-like_helical_dom_sf"/>
</dbReference>
<reference evidence="2" key="1">
    <citation type="submission" date="2023-06" db="EMBL/GenBank/DDBJ databases">
        <title>Genome-scale phylogeny and comparative genomics of the fungal order Sordariales.</title>
        <authorList>
            <consortium name="Lawrence Berkeley National Laboratory"/>
            <person name="Hensen N."/>
            <person name="Bonometti L."/>
            <person name="Westerberg I."/>
            <person name="Brannstrom I.O."/>
            <person name="Guillou S."/>
            <person name="Cros-Aarteil S."/>
            <person name="Calhoun S."/>
            <person name="Haridas S."/>
            <person name="Kuo A."/>
            <person name="Mondo S."/>
            <person name="Pangilinan J."/>
            <person name="Riley R."/>
            <person name="Labutti K."/>
            <person name="Andreopoulos B."/>
            <person name="Lipzen A."/>
            <person name="Chen C."/>
            <person name="Yanf M."/>
            <person name="Daum C."/>
            <person name="Ng V."/>
            <person name="Clum A."/>
            <person name="Steindorff A."/>
            <person name="Ohm R."/>
            <person name="Martin F."/>
            <person name="Silar P."/>
            <person name="Natvig D."/>
            <person name="Lalanne C."/>
            <person name="Gautier V."/>
            <person name="Ament-Velasquez S.L."/>
            <person name="Kruys A."/>
            <person name="Hutchinson M.I."/>
            <person name="Powell A.J."/>
            <person name="Barry K."/>
            <person name="Miller A.N."/>
            <person name="Grigoriev I.V."/>
            <person name="Debuchy R."/>
            <person name="Gladieux P."/>
            <person name="Thoren M.H."/>
            <person name="Johannesson H."/>
        </authorList>
    </citation>
    <scope>NUCLEOTIDE SEQUENCE</scope>
    <source>
        <strain evidence="2">CBS 307.81</strain>
    </source>
</reference>
<protein>
    <recommendedName>
        <fullName evidence="4">Tetratricopeptide repeat protein</fullName>
    </recommendedName>
</protein>
<dbReference type="EMBL" id="JAULSY010000034">
    <property type="protein sequence ID" value="KAK0670209.1"/>
    <property type="molecule type" value="Genomic_DNA"/>
</dbReference>
<feature type="region of interest" description="Disordered" evidence="1">
    <location>
        <begin position="88"/>
        <end position="114"/>
    </location>
</feature>